<proteinExistence type="predicted"/>
<dbReference type="InterPro" id="IPR018841">
    <property type="entry name" value="DUF2442"/>
</dbReference>
<dbReference type="AlphaFoldDB" id="A0A5C6CXG4"/>
<reference evidence="1 2" key="1">
    <citation type="submission" date="2019-02" db="EMBL/GenBank/DDBJ databases">
        <title>Deep-cultivation of Planctomycetes and their phenomic and genomic characterization uncovers novel biology.</title>
        <authorList>
            <person name="Wiegand S."/>
            <person name="Jogler M."/>
            <person name="Boedeker C."/>
            <person name="Pinto D."/>
            <person name="Vollmers J."/>
            <person name="Rivas-Marin E."/>
            <person name="Kohn T."/>
            <person name="Peeters S.H."/>
            <person name="Heuer A."/>
            <person name="Rast P."/>
            <person name="Oberbeckmann S."/>
            <person name="Bunk B."/>
            <person name="Jeske O."/>
            <person name="Meyerdierks A."/>
            <person name="Storesund J.E."/>
            <person name="Kallscheuer N."/>
            <person name="Luecker S."/>
            <person name="Lage O.M."/>
            <person name="Pohl T."/>
            <person name="Merkel B.J."/>
            <person name="Hornburger P."/>
            <person name="Mueller R.-W."/>
            <person name="Bruemmer F."/>
            <person name="Labrenz M."/>
            <person name="Spormann A.M."/>
            <person name="Op Den Camp H."/>
            <person name="Overmann J."/>
            <person name="Amann R."/>
            <person name="Jetten M.S.M."/>
            <person name="Mascher T."/>
            <person name="Medema M.H."/>
            <person name="Devos D.P."/>
            <person name="Kaster A.-K."/>
            <person name="Ovreas L."/>
            <person name="Rohde M."/>
            <person name="Galperin M.Y."/>
            <person name="Jogler C."/>
        </authorList>
    </citation>
    <scope>NUCLEOTIDE SEQUENCE [LARGE SCALE GENOMIC DNA]</scope>
    <source>
        <strain evidence="1 2">Pla144</strain>
    </source>
</reference>
<dbReference type="OrthoDB" id="162796at2"/>
<evidence type="ECO:0008006" key="3">
    <source>
        <dbReference type="Google" id="ProtNLM"/>
    </source>
</evidence>
<dbReference type="EMBL" id="SJPS01000002">
    <property type="protein sequence ID" value="TWU28227.1"/>
    <property type="molecule type" value="Genomic_DNA"/>
</dbReference>
<dbReference type="RefSeq" id="WP_146449466.1">
    <property type="nucleotide sequence ID" value="NZ_SJPS01000002.1"/>
</dbReference>
<protein>
    <recommendedName>
        <fullName evidence="3">DUF2442 domain-containing protein</fullName>
    </recommendedName>
</protein>
<name>A0A5C6CXG4_9BACT</name>
<dbReference type="Gene3D" id="3.30.2020.10">
    <property type="entry name" value="NE0471-like N-terminal domain"/>
    <property type="match status" value="1"/>
</dbReference>
<dbReference type="Proteomes" id="UP000318437">
    <property type="component" value="Unassembled WGS sequence"/>
</dbReference>
<dbReference type="Pfam" id="PF10387">
    <property type="entry name" value="DUF2442"/>
    <property type="match status" value="1"/>
</dbReference>
<evidence type="ECO:0000313" key="2">
    <source>
        <dbReference type="Proteomes" id="UP000318437"/>
    </source>
</evidence>
<gene>
    <name evidence="1" type="ORF">Pla144_15140</name>
</gene>
<organism evidence="1 2">
    <name type="scientific">Bythopirellula polymerisocia</name>
    <dbReference type="NCBI Taxonomy" id="2528003"/>
    <lineage>
        <taxon>Bacteria</taxon>
        <taxon>Pseudomonadati</taxon>
        <taxon>Planctomycetota</taxon>
        <taxon>Planctomycetia</taxon>
        <taxon>Pirellulales</taxon>
        <taxon>Lacipirellulaceae</taxon>
        <taxon>Bythopirellula</taxon>
    </lineage>
</organism>
<dbReference type="SUPFAM" id="SSF143880">
    <property type="entry name" value="NE0471 N-terminal domain-like"/>
    <property type="match status" value="1"/>
</dbReference>
<accession>A0A5C6CXG4</accession>
<comment type="caution">
    <text evidence="1">The sequence shown here is derived from an EMBL/GenBank/DDBJ whole genome shotgun (WGS) entry which is preliminary data.</text>
</comment>
<keyword evidence="2" id="KW-1185">Reference proteome</keyword>
<evidence type="ECO:0000313" key="1">
    <source>
        <dbReference type="EMBL" id="TWU28227.1"/>
    </source>
</evidence>
<dbReference type="InterPro" id="IPR036782">
    <property type="entry name" value="NE0471-like_N"/>
</dbReference>
<sequence length="93" mass="10012">MPSLVAVSALPSYYLQVSYEDGTTGKVNLSHLVGQGVFSAWQDVSFFNQVKVGEFGELTWGQGIDLCPDALYLQLTGKSPEEVFPGSSLNSHA</sequence>